<evidence type="ECO:0000313" key="4">
    <source>
        <dbReference type="Proteomes" id="UP001141806"/>
    </source>
</evidence>
<dbReference type="SMART" id="SM00886">
    <property type="entry name" value="Dabb"/>
    <property type="match status" value="2"/>
</dbReference>
<dbReference type="PROSITE" id="PS51502">
    <property type="entry name" value="S_R_A_B_BARREL"/>
    <property type="match status" value="2"/>
</dbReference>
<evidence type="ECO:0000256" key="1">
    <source>
        <dbReference type="ARBA" id="ARBA00011738"/>
    </source>
</evidence>
<dbReference type="SUPFAM" id="SSF54909">
    <property type="entry name" value="Dimeric alpha+beta barrel"/>
    <property type="match status" value="2"/>
</dbReference>
<evidence type="ECO:0000259" key="2">
    <source>
        <dbReference type="PROSITE" id="PS51502"/>
    </source>
</evidence>
<comment type="subunit">
    <text evidence="1">Homodimer.</text>
</comment>
<organism evidence="3 4">
    <name type="scientific">Protea cynaroides</name>
    <dbReference type="NCBI Taxonomy" id="273540"/>
    <lineage>
        <taxon>Eukaryota</taxon>
        <taxon>Viridiplantae</taxon>
        <taxon>Streptophyta</taxon>
        <taxon>Embryophyta</taxon>
        <taxon>Tracheophyta</taxon>
        <taxon>Spermatophyta</taxon>
        <taxon>Magnoliopsida</taxon>
        <taxon>Proteales</taxon>
        <taxon>Proteaceae</taxon>
        <taxon>Protea</taxon>
    </lineage>
</organism>
<dbReference type="Proteomes" id="UP001141806">
    <property type="component" value="Unassembled WGS sequence"/>
</dbReference>
<sequence>MTCLCLRANSVVSTSLKLKDNLSRAFVLQPKPYNLKLFCSSSSTSPAKMSAQIIEHIVLFKVKDETESSKINSMISNLNGLTSLNQVLHLTAGPIHSNRSSAFSFTHMLHSRYKTKEDLKGYADHPEHLKIVKESVLPICDDLMAVDWVSNLDGPVAPLAGAAMRVTLLKLKESSEDAGKGQILGIIGSMKDTFPSVNQISFGENFSPARAKGFSIASIAVFPGLNELDALDSNSEVVKAQKDKARDLLESVIVVDYVISPSQAANL</sequence>
<dbReference type="InterPro" id="IPR044662">
    <property type="entry name" value="HS1/DABB1-like"/>
</dbReference>
<dbReference type="InterPro" id="IPR011008">
    <property type="entry name" value="Dimeric_a/b-barrel"/>
</dbReference>
<protein>
    <recommendedName>
        <fullName evidence="2">Stress-response A/B barrel domain-containing protein</fullName>
    </recommendedName>
</protein>
<dbReference type="PANTHER" id="PTHR33178:SF3">
    <property type="entry name" value="STRESS-RESPONSE A_B BARREL DOMAIN-CONTAINING PROTEIN UP3"/>
    <property type="match status" value="1"/>
</dbReference>
<gene>
    <name evidence="3" type="ORF">NE237_026210</name>
</gene>
<feature type="domain" description="Stress-response A/B barrel" evidence="2">
    <location>
        <begin position="54"/>
        <end position="148"/>
    </location>
</feature>
<evidence type="ECO:0000313" key="3">
    <source>
        <dbReference type="EMBL" id="KAJ4959099.1"/>
    </source>
</evidence>
<dbReference type="PANTHER" id="PTHR33178">
    <property type="match status" value="1"/>
</dbReference>
<feature type="domain" description="Stress-response A/B barrel" evidence="2">
    <location>
        <begin position="163"/>
        <end position="257"/>
    </location>
</feature>
<comment type="caution">
    <text evidence="3">The sequence shown here is derived from an EMBL/GenBank/DDBJ whole genome shotgun (WGS) entry which is preliminary data.</text>
</comment>
<dbReference type="EMBL" id="JAMYWD010000010">
    <property type="protein sequence ID" value="KAJ4959099.1"/>
    <property type="molecule type" value="Genomic_DNA"/>
</dbReference>
<proteinExistence type="predicted"/>
<dbReference type="Pfam" id="PF07876">
    <property type="entry name" value="Dabb"/>
    <property type="match status" value="2"/>
</dbReference>
<dbReference type="OrthoDB" id="42919at2759"/>
<dbReference type="InterPro" id="IPR013097">
    <property type="entry name" value="Dabb"/>
</dbReference>
<dbReference type="AlphaFoldDB" id="A0A9Q0H4K3"/>
<name>A0A9Q0H4K3_9MAGN</name>
<dbReference type="Gene3D" id="3.30.70.100">
    <property type="match status" value="2"/>
</dbReference>
<accession>A0A9Q0H4K3</accession>
<keyword evidence="4" id="KW-1185">Reference proteome</keyword>
<reference evidence="3" key="1">
    <citation type="journal article" date="2023" name="Plant J.">
        <title>The genome of the king protea, Protea cynaroides.</title>
        <authorList>
            <person name="Chang J."/>
            <person name="Duong T.A."/>
            <person name="Schoeman C."/>
            <person name="Ma X."/>
            <person name="Roodt D."/>
            <person name="Barker N."/>
            <person name="Li Z."/>
            <person name="Van de Peer Y."/>
            <person name="Mizrachi E."/>
        </authorList>
    </citation>
    <scope>NUCLEOTIDE SEQUENCE</scope>
    <source>
        <tissue evidence="3">Young leaves</tissue>
    </source>
</reference>